<evidence type="ECO:0000259" key="2">
    <source>
        <dbReference type="Pfam" id="PF04419"/>
    </source>
</evidence>
<organism evidence="3 4">
    <name type="scientific">Huiozyma naganishii (strain ATCC MYA-139 / BCRC 22969 / CBS 8797 / KCTC 17520 / NBRC 10181 / NCYC 3082 / Yp74L-3)</name>
    <name type="common">Yeast</name>
    <name type="synonym">Kazachstania naganishii</name>
    <dbReference type="NCBI Taxonomy" id="1071383"/>
    <lineage>
        <taxon>Eukaryota</taxon>
        <taxon>Fungi</taxon>
        <taxon>Dikarya</taxon>
        <taxon>Ascomycota</taxon>
        <taxon>Saccharomycotina</taxon>
        <taxon>Saccharomycetes</taxon>
        <taxon>Saccharomycetales</taxon>
        <taxon>Saccharomycetaceae</taxon>
        <taxon>Huiozyma</taxon>
    </lineage>
</organism>
<dbReference type="InterPro" id="IPR007513">
    <property type="entry name" value="SERF-like_N"/>
</dbReference>
<dbReference type="KEGG" id="kng:KNAG_0E02030"/>
<dbReference type="HOGENOM" id="CLU_165034_4_1_1"/>
<evidence type="ECO:0000313" key="3">
    <source>
        <dbReference type="EMBL" id="CCK70465.1"/>
    </source>
</evidence>
<gene>
    <name evidence="3" type="primary">KNAG0E02030</name>
    <name evidence="3" type="ordered locus">KNAG_0E02030</name>
</gene>
<sequence>MARGNQRDLARQKNLKKQQEANKGSKKEGDPKKRMESDAEILRQKQAAANARKEAELLEKLKLEKSRR</sequence>
<dbReference type="OrthoDB" id="18018at2759"/>
<feature type="compositionally biased region" description="Basic and acidic residues" evidence="1">
    <location>
        <begin position="1"/>
        <end position="43"/>
    </location>
</feature>
<feature type="region of interest" description="Disordered" evidence="1">
    <location>
        <begin position="1"/>
        <end position="47"/>
    </location>
</feature>
<dbReference type="GeneID" id="34526165"/>
<evidence type="ECO:0000313" key="4">
    <source>
        <dbReference type="Proteomes" id="UP000006310"/>
    </source>
</evidence>
<name>J7R6K8_HUIN7</name>
<dbReference type="eggNOG" id="KOG4488">
    <property type="taxonomic scope" value="Eukaryota"/>
</dbReference>
<dbReference type="RefSeq" id="XP_022464711.1">
    <property type="nucleotide sequence ID" value="XM_022608190.1"/>
</dbReference>
<evidence type="ECO:0000256" key="1">
    <source>
        <dbReference type="SAM" id="MobiDB-lite"/>
    </source>
</evidence>
<feature type="domain" description="Small EDRK-rich factor-like N-terminal" evidence="2">
    <location>
        <begin position="1"/>
        <end position="32"/>
    </location>
</feature>
<proteinExistence type="predicted"/>
<dbReference type="Pfam" id="PF04419">
    <property type="entry name" value="SERF-like_N"/>
    <property type="match status" value="1"/>
</dbReference>
<reference evidence="4" key="2">
    <citation type="submission" date="2012-08" db="EMBL/GenBank/DDBJ databases">
        <title>Genome sequence of Kazachstania naganishii.</title>
        <authorList>
            <person name="Gordon J.L."/>
            <person name="Armisen D."/>
            <person name="Proux-Wera E."/>
            <person name="OhEigeartaigh S.S."/>
            <person name="Byrne K.P."/>
            <person name="Wolfe K.H."/>
        </authorList>
    </citation>
    <scope>NUCLEOTIDE SEQUENCE [LARGE SCALE GENOMIC DNA]</scope>
    <source>
        <strain evidence="4">ATCC MYA-139 / BCRC 22969 / CBS 8797 / CCRC 22969 / KCTC 17520 / NBRC 10181 / NCYC 3082</strain>
    </source>
</reference>
<dbReference type="Proteomes" id="UP000006310">
    <property type="component" value="Chromosome 5"/>
</dbReference>
<keyword evidence="4" id="KW-1185">Reference proteome</keyword>
<dbReference type="AlphaFoldDB" id="J7R6K8"/>
<dbReference type="EMBL" id="HE978318">
    <property type="protein sequence ID" value="CCK70465.1"/>
    <property type="molecule type" value="Genomic_DNA"/>
</dbReference>
<reference evidence="3 4" key="1">
    <citation type="journal article" date="2011" name="Proc. Natl. Acad. Sci. U.S.A.">
        <title>Evolutionary erosion of yeast sex chromosomes by mating-type switching accidents.</title>
        <authorList>
            <person name="Gordon J.L."/>
            <person name="Armisen D."/>
            <person name="Proux-Wera E."/>
            <person name="Oheigeartaigh S.S."/>
            <person name="Byrne K.P."/>
            <person name="Wolfe K.H."/>
        </authorList>
    </citation>
    <scope>NUCLEOTIDE SEQUENCE [LARGE SCALE GENOMIC DNA]</scope>
    <source>
        <strain evidence="4">ATCC MYA-139 / BCRC 22969 / CBS 8797 / CCRC 22969 / KCTC 17520 / NBRC 10181 / NCYC 3082</strain>
    </source>
</reference>
<accession>J7R6K8</accession>
<protein>
    <recommendedName>
        <fullName evidence="2">Small EDRK-rich factor-like N-terminal domain-containing protein</fullName>
    </recommendedName>
</protein>
<dbReference type="OMA" id="NRDADIM"/>